<dbReference type="InterPro" id="IPR008334">
    <property type="entry name" value="5'-Nucleotdase_C"/>
</dbReference>
<keyword evidence="11" id="KW-0732">Signal</keyword>
<dbReference type="PROSITE" id="PS50259">
    <property type="entry name" value="G_PROTEIN_RECEP_F3_4"/>
    <property type="match status" value="1"/>
</dbReference>
<keyword evidence="3 10" id="KW-1133">Transmembrane helix</keyword>
<evidence type="ECO:0000256" key="1">
    <source>
        <dbReference type="ARBA" id="ARBA00004141"/>
    </source>
</evidence>
<evidence type="ECO:0000256" key="7">
    <source>
        <dbReference type="ARBA" id="ARBA00023180"/>
    </source>
</evidence>
<dbReference type="Proteomes" id="UP001295423">
    <property type="component" value="Unassembled WGS sequence"/>
</dbReference>
<dbReference type="SUPFAM" id="SSF55816">
    <property type="entry name" value="5'-nucleotidase (syn. UDP-sugar hydrolase), C-terminal domain"/>
    <property type="match status" value="1"/>
</dbReference>
<reference evidence="13" key="1">
    <citation type="submission" date="2023-08" db="EMBL/GenBank/DDBJ databases">
        <authorList>
            <person name="Audoor S."/>
            <person name="Bilcke G."/>
        </authorList>
    </citation>
    <scope>NUCLEOTIDE SEQUENCE</scope>
</reference>
<feature type="domain" description="G-protein coupled receptors family 3 profile" evidence="12">
    <location>
        <begin position="786"/>
        <end position="979"/>
    </location>
</feature>
<evidence type="ECO:0000256" key="11">
    <source>
        <dbReference type="SAM" id="SignalP"/>
    </source>
</evidence>
<dbReference type="PANTHER" id="PTHR10519">
    <property type="entry name" value="GABA-B RECEPTOR"/>
    <property type="match status" value="1"/>
</dbReference>
<evidence type="ECO:0000256" key="4">
    <source>
        <dbReference type="ARBA" id="ARBA00023040"/>
    </source>
</evidence>
<proteinExistence type="predicted"/>
<name>A0AAD2FYL5_9STRA</name>
<sequence length="1080" mass="119033">MTSLLARTVHLIVSAATLLSGDLEDCLFPLDSSCEAGVASLNALARNLTGNDPYLVIPKFDKSSPFVQMHPLGWSVNRLVLEEVMGWKTFQSTPALLTSHYEDFDVSSRDLSDLQSSEFPFLLSNVAVPPGNSWSPYVTPVYLDPETGLAIISIVNDNQPMNVDQVDTTFGMLNYVERLNQRGGCYAASTSSASQQSLLDTYVNRTIAERQCWIPVILYADTRSNFEAWLTPVINHKNPPALIVNTEEPIDDYMQPIRLPNSKGGLWIVTYEVEDDVYTQLELTIADGGRAIASIEKIERDMEVIPDNLKDQVYLDQQSILRSLADEAATNDPVVGQSMAVPPQRDGTYRRCKAGECEVGNLFNDAARWYTQSDVGFQASGGYRGPGWDEGGVKVSNIWSSLPFDNTLCTGVISGVSLFQLFNYSVTYSTFEGENTQLGDRLLQVSGLRISYNLQLPEDSRLVQMEVWNEDRQEYANVDRLGLYSFVTDSYTCSGFVEYPILLGDESLTQTGEVPGKIGSDIIIQTVVGDYLAQFEQTPYDPNRQGNRLVNRTDLLTPLNLVQTPDSCLPGEYWQEEIASCSECPDETSVSFLSAKLEFDGDAGSDRTIRLVNTALFDIAVLVKSMPSWVSITSASYEDSGVEVGSFSGNSTSVDVTSGQTLMLTFRVNLDMLEPGTGQGTVAFGVVDGGNYPGCTGRDASFEIFARKYPPEDLNQLGSIRYVGFVLAAIACLMALGFTGWVIAYRKMQVVRVLQPEFLCAISGGVFVMASVMIPLSIDDEIVSQESSDIACASTPWLLSLGFIVAMSALFSKLWRIQRLFKATEMGRRVNVGVKNVLGPFAVMFVLNCTVLLTWSIVSPLRFQRESVEGEPWNSYGICQSDDKTFGTAMTAVVFIVNAIPLFGASYMAYRVRNVSSEFSESKRVALALFTWVQLVLVVGPMLALIESDNPAARYFLQIGAIFLVCVSMLCLIFVPIVWQKKKAHREAQRKSNTASVRQNGIESVSTYSKADQRNSAESNSFRKFSLRDNHRTHVSGVDFTGSVYSTAEDLGKLDEVAEAEVDDDGQSSHDDHTPSDFGR</sequence>
<accession>A0AAD2FYL5</accession>
<evidence type="ECO:0000313" key="14">
    <source>
        <dbReference type="Proteomes" id="UP001295423"/>
    </source>
</evidence>
<evidence type="ECO:0000256" key="9">
    <source>
        <dbReference type="SAM" id="MobiDB-lite"/>
    </source>
</evidence>
<feature type="compositionally biased region" description="Acidic residues" evidence="9">
    <location>
        <begin position="1057"/>
        <end position="1066"/>
    </location>
</feature>
<evidence type="ECO:0000259" key="12">
    <source>
        <dbReference type="PROSITE" id="PS50259"/>
    </source>
</evidence>
<comment type="caution">
    <text evidence="13">The sequence shown here is derived from an EMBL/GenBank/DDBJ whole genome shotgun (WGS) entry which is preliminary data.</text>
</comment>
<keyword evidence="6" id="KW-0675">Receptor</keyword>
<evidence type="ECO:0000256" key="3">
    <source>
        <dbReference type="ARBA" id="ARBA00022989"/>
    </source>
</evidence>
<dbReference type="EMBL" id="CAKOGP040001925">
    <property type="protein sequence ID" value="CAJ1956725.1"/>
    <property type="molecule type" value="Genomic_DNA"/>
</dbReference>
<dbReference type="CDD" id="cd15047">
    <property type="entry name" value="7tmC_GABA-B-like"/>
    <property type="match status" value="1"/>
</dbReference>
<protein>
    <recommendedName>
        <fullName evidence="12">G-protein coupled receptors family 3 profile domain-containing protein</fullName>
    </recommendedName>
</protein>
<feature type="transmembrane region" description="Helical" evidence="10">
    <location>
        <begin position="722"/>
        <end position="746"/>
    </location>
</feature>
<dbReference type="InterPro" id="IPR002455">
    <property type="entry name" value="GPCR3_GABA-B"/>
</dbReference>
<feature type="transmembrane region" description="Helical" evidence="10">
    <location>
        <begin position="758"/>
        <end position="778"/>
    </location>
</feature>
<organism evidence="13 14">
    <name type="scientific">Cylindrotheca closterium</name>
    <dbReference type="NCBI Taxonomy" id="2856"/>
    <lineage>
        <taxon>Eukaryota</taxon>
        <taxon>Sar</taxon>
        <taxon>Stramenopiles</taxon>
        <taxon>Ochrophyta</taxon>
        <taxon>Bacillariophyta</taxon>
        <taxon>Bacillariophyceae</taxon>
        <taxon>Bacillariophycidae</taxon>
        <taxon>Bacillariales</taxon>
        <taxon>Bacillariaceae</taxon>
        <taxon>Cylindrotheca</taxon>
    </lineage>
</organism>
<dbReference type="PRINTS" id="PR01176">
    <property type="entry name" value="GABABRECEPTR"/>
</dbReference>
<dbReference type="Pfam" id="PF00003">
    <property type="entry name" value="7tm_3"/>
    <property type="match status" value="1"/>
</dbReference>
<feature type="transmembrane region" description="Helical" evidence="10">
    <location>
        <begin position="925"/>
        <end position="946"/>
    </location>
</feature>
<dbReference type="AlphaFoldDB" id="A0AAD2FYL5"/>
<keyword evidence="7" id="KW-0325">Glycoprotein</keyword>
<dbReference type="GO" id="GO:0016787">
    <property type="term" value="F:hydrolase activity"/>
    <property type="evidence" value="ECO:0007669"/>
    <property type="project" value="InterPro"/>
</dbReference>
<keyword evidence="5 10" id="KW-0472">Membrane</keyword>
<keyword evidence="14" id="KW-1185">Reference proteome</keyword>
<dbReference type="GO" id="GO:0004965">
    <property type="term" value="F:G protein-coupled GABA receptor activity"/>
    <property type="evidence" value="ECO:0007669"/>
    <property type="project" value="InterPro"/>
</dbReference>
<feature type="region of interest" description="Disordered" evidence="9">
    <location>
        <begin position="1056"/>
        <end position="1080"/>
    </location>
</feature>
<dbReference type="PANTHER" id="PTHR10519:SF20">
    <property type="entry name" value="G-PROTEIN COUPLED RECEPTOR 156-RELATED"/>
    <property type="match status" value="1"/>
</dbReference>
<feature type="chain" id="PRO_5042002678" description="G-protein coupled receptors family 3 profile domain-containing protein" evidence="11">
    <location>
        <begin position="22"/>
        <end position="1080"/>
    </location>
</feature>
<feature type="signal peptide" evidence="11">
    <location>
        <begin position="1"/>
        <end position="21"/>
    </location>
</feature>
<dbReference type="InterPro" id="IPR017978">
    <property type="entry name" value="GPCR_3_C"/>
</dbReference>
<comment type="subcellular location">
    <subcellularLocation>
        <location evidence="1">Membrane</location>
        <topology evidence="1">Multi-pass membrane protein</topology>
    </subcellularLocation>
</comment>
<evidence type="ECO:0000256" key="8">
    <source>
        <dbReference type="ARBA" id="ARBA00023224"/>
    </source>
</evidence>
<feature type="transmembrane region" description="Helical" evidence="10">
    <location>
        <begin position="837"/>
        <end position="858"/>
    </location>
</feature>
<keyword evidence="4" id="KW-0297">G-protein coupled receptor</keyword>
<feature type="transmembrane region" description="Helical" evidence="10">
    <location>
        <begin position="798"/>
        <end position="816"/>
    </location>
</feature>
<evidence type="ECO:0000256" key="5">
    <source>
        <dbReference type="ARBA" id="ARBA00023136"/>
    </source>
</evidence>
<dbReference type="InterPro" id="IPR036907">
    <property type="entry name" value="5'-Nucleotdase_C_sf"/>
</dbReference>
<dbReference type="GO" id="GO:0009166">
    <property type="term" value="P:nucleotide catabolic process"/>
    <property type="evidence" value="ECO:0007669"/>
    <property type="project" value="InterPro"/>
</dbReference>
<evidence type="ECO:0000256" key="2">
    <source>
        <dbReference type="ARBA" id="ARBA00022692"/>
    </source>
</evidence>
<evidence type="ECO:0000256" key="10">
    <source>
        <dbReference type="SAM" id="Phobius"/>
    </source>
</evidence>
<keyword evidence="8" id="KW-0807">Transducer</keyword>
<evidence type="ECO:0000256" key="6">
    <source>
        <dbReference type="ARBA" id="ARBA00023170"/>
    </source>
</evidence>
<feature type="transmembrane region" description="Helical" evidence="10">
    <location>
        <begin position="952"/>
        <end position="979"/>
    </location>
</feature>
<dbReference type="Pfam" id="PF02872">
    <property type="entry name" value="5_nucleotid_C"/>
    <property type="match status" value="1"/>
</dbReference>
<evidence type="ECO:0000313" key="13">
    <source>
        <dbReference type="EMBL" id="CAJ1956725.1"/>
    </source>
</evidence>
<keyword evidence="2 10" id="KW-0812">Transmembrane</keyword>
<feature type="compositionally biased region" description="Basic and acidic residues" evidence="9">
    <location>
        <begin position="1067"/>
        <end position="1080"/>
    </location>
</feature>
<dbReference type="GO" id="GO:0038039">
    <property type="term" value="C:G protein-coupled receptor heterodimeric complex"/>
    <property type="evidence" value="ECO:0007669"/>
    <property type="project" value="TreeGrafter"/>
</dbReference>
<feature type="transmembrane region" description="Helical" evidence="10">
    <location>
        <begin position="885"/>
        <end position="904"/>
    </location>
</feature>
<gene>
    <name evidence="13" type="ORF">CYCCA115_LOCUS16366</name>
</gene>
<dbReference type="Gene3D" id="3.90.780.10">
    <property type="entry name" value="5'-Nucleotidase, C-terminal domain"/>
    <property type="match status" value="1"/>
</dbReference>